<keyword evidence="2" id="KW-1185">Reference proteome</keyword>
<dbReference type="OrthoDB" id="2844223at2759"/>
<evidence type="ECO:0000313" key="2">
    <source>
        <dbReference type="Proteomes" id="UP000054485"/>
    </source>
</evidence>
<dbReference type="Proteomes" id="UP000054485">
    <property type="component" value="Unassembled WGS sequence"/>
</dbReference>
<sequence>MAESWNNIIFDDPTSGHSMLPQVVQVMQCIYTTVHPEHPPPFTVDCWWHSLSLSYQVEESGREPSVVILNLREGESDYPNMDTHFMINLNTMRVHDKFQDHRFPVPQEILSVLGQLREYVRSIVRGRWEKEEVRKRETARHLEQAREEQRNRVQTFCRWLVEKGLIIDNDASHFSSDSLHCPVCSAKQTSCNMCRVISCSNSDCKVSSIIPIVHCSNHQTRKFCTSCLERPGSLPRLGRCPTCAYWFCSTELQWCIGRPVYNDGPELSSPNTDLTRLHSARPLPCQSIACKDNSRESGKNGRRCSNTHCWSRVGTATCPDCITQDSFACPCGKYWTCGCGSQASSTSGILTCPGCHRRFCPSCAYIGVCELCEHVEPCRDCIRNGKSVEGEHTMFQCQSCRGLLCETCTDIDEKFCCRCDQSICKLCAHEEDDSDYPDIVCDKCREDMACGDYYF</sequence>
<gene>
    <name evidence="1" type="ORF">CY34DRAFT_808674</name>
</gene>
<proteinExistence type="predicted"/>
<dbReference type="AlphaFoldDB" id="A0A0D0B5H4"/>
<name>A0A0D0B5H4_9AGAM</name>
<reference evidence="2" key="2">
    <citation type="submission" date="2015-01" db="EMBL/GenBank/DDBJ databases">
        <title>Evolutionary Origins and Diversification of the Mycorrhizal Mutualists.</title>
        <authorList>
            <consortium name="DOE Joint Genome Institute"/>
            <consortium name="Mycorrhizal Genomics Consortium"/>
            <person name="Kohler A."/>
            <person name="Kuo A."/>
            <person name="Nagy L.G."/>
            <person name="Floudas D."/>
            <person name="Copeland A."/>
            <person name="Barry K.W."/>
            <person name="Cichocki N."/>
            <person name="Veneault-Fourrey C."/>
            <person name="LaButti K."/>
            <person name="Lindquist E.A."/>
            <person name="Lipzen A."/>
            <person name="Lundell T."/>
            <person name="Morin E."/>
            <person name="Murat C."/>
            <person name="Riley R."/>
            <person name="Ohm R."/>
            <person name="Sun H."/>
            <person name="Tunlid A."/>
            <person name="Henrissat B."/>
            <person name="Grigoriev I.V."/>
            <person name="Hibbett D.S."/>
            <person name="Martin F."/>
        </authorList>
    </citation>
    <scope>NUCLEOTIDE SEQUENCE [LARGE SCALE GENOMIC DNA]</scope>
    <source>
        <strain evidence="2">UH-Slu-Lm8-n1</strain>
    </source>
</reference>
<dbReference type="EMBL" id="KN835359">
    <property type="protein sequence ID" value="KIK39088.1"/>
    <property type="molecule type" value="Genomic_DNA"/>
</dbReference>
<protein>
    <submittedName>
        <fullName evidence="1">Uncharacterized protein</fullName>
    </submittedName>
</protein>
<dbReference type="InParanoid" id="A0A0D0B5H4"/>
<organism evidence="1 2">
    <name type="scientific">Suillus luteus UH-Slu-Lm8-n1</name>
    <dbReference type="NCBI Taxonomy" id="930992"/>
    <lineage>
        <taxon>Eukaryota</taxon>
        <taxon>Fungi</taxon>
        <taxon>Dikarya</taxon>
        <taxon>Basidiomycota</taxon>
        <taxon>Agaricomycotina</taxon>
        <taxon>Agaricomycetes</taxon>
        <taxon>Agaricomycetidae</taxon>
        <taxon>Boletales</taxon>
        <taxon>Suillineae</taxon>
        <taxon>Suillaceae</taxon>
        <taxon>Suillus</taxon>
    </lineage>
</organism>
<reference evidence="1 2" key="1">
    <citation type="submission" date="2014-04" db="EMBL/GenBank/DDBJ databases">
        <authorList>
            <consortium name="DOE Joint Genome Institute"/>
            <person name="Kuo A."/>
            <person name="Ruytinx J."/>
            <person name="Rineau F."/>
            <person name="Colpaert J."/>
            <person name="Kohler A."/>
            <person name="Nagy L.G."/>
            <person name="Floudas D."/>
            <person name="Copeland A."/>
            <person name="Barry K.W."/>
            <person name="Cichocki N."/>
            <person name="Veneault-Fourrey C."/>
            <person name="LaButti K."/>
            <person name="Lindquist E.A."/>
            <person name="Lipzen A."/>
            <person name="Lundell T."/>
            <person name="Morin E."/>
            <person name="Murat C."/>
            <person name="Sun H."/>
            <person name="Tunlid A."/>
            <person name="Henrissat B."/>
            <person name="Grigoriev I.V."/>
            <person name="Hibbett D.S."/>
            <person name="Martin F."/>
            <person name="Nordberg H.P."/>
            <person name="Cantor M.N."/>
            <person name="Hua S.X."/>
        </authorList>
    </citation>
    <scope>NUCLEOTIDE SEQUENCE [LARGE SCALE GENOMIC DNA]</scope>
    <source>
        <strain evidence="1 2">UH-Slu-Lm8-n1</strain>
    </source>
</reference>
<dbReference type="HOGENOM" id="CLU_534238_0_0_1"/>
<accession>A0A0D0B5H4</accession>
<evidence type="ECO:0000313" key="1">
    <source>
        <dbReference type="EMBL" id="KIK39088.1"/>
    </source>
</evidence>